<evidence type="ECO:0000313" key="1">
    <source>
        <dbReference type="EMBL" id="KAI0063088.1"/>
    </source>
</evidence>
<organism evidence="1 2">
    <name type="scientific">Artomyces pyxidatus</name>
    <dbReference type="NCBI Taxonomy" id="48021"/>
    <lineage>
        <taxon>Eukaryota</taxon>
        <taxon>Fungi</taxon>
        <taxon>Dikarya</taxon>
        <taxon>Basidiomycota</taxon>
        <taxon>Agaricomycotina</taxon>
        <taxon>Agaricomycetes</taxon>
        <taxon>Russulales</taxon>
        <taxon>Auriscalpiaceae</taxon>
        <taxon>Artomyces</taxon>
    </lineage>
</organism>
<keyword evidence="2" id="KW-1185">Reference proteome</keyword>
<reference evidence="1" key="2">
    <citation type="journal article" date="2022" name="New Phytol.">
        <title>Evolutionary transition to the ectomycorrhizal habit in the genomes of a hyperdiverse lineage of mushroom-forming fungi.</title>
        <authorList>
            <person name="Looney B."/>
            <person name="Miyauchi S."/>
            <person name="Morin E."/>
            <person name="Drula E."/>
            <person name="Courty P.E."/>
            <person name="Kohler A."/>
            <person name="Kuo A."/>
            <person name="LaButti K."/>
            <person name="Pangilinan J."/>
            <person name="Lipzen A."/>
            <person name="Riley R."/>
            <person name="Andreopoulos W."/>
            <person name="He G."/>
            <person name="Johnson J."/>
            <person name="Nolan M."/>
            <person name="Tritt A."/>
            <person name="Barry K.W."/>
            <person name="Grigoriev I.V."/>
            <person name="Nagy L.G."/>
            <person name="Hibbett D."/>
            <person name="Henrissat B."/>
            <person name="Matheny P.B."/>
            <person name="Labbe J."/>
            <person name="Martin F.M."/>
        </authorList>
    </citation>
    <scope>NUCLEOTIDE SEQUENCE</scope>
    <source>
        <strain evidence="1">HHB10654</strain>
    </source>
</reference>
<sequence>MGKVNLPDVRWKAANGLADMNQKVYRHLIEQRWREEGALDLLMERLHQMHVIPDAVSSFHPSVDLRVNFPEPPPADVYRRTRIKRRYQPVEPGVLLLNEQTRKPPHLYTTVFHTDTRLYTLMMVDLDVPDEANESFTTYLHWLQPNIPLSATTPFPLPMPNAHVPYVPPHPARGTPYHRYVLLLLPHATPAARVDPGQVERRGFNVREFVDVHGLGLGKGIGEPGGGGAHMWRSIWDEESSRIWREVLKQPEPRFGVAPRHDPYAEFKGRPKYI</sequence>
<reference evidence="1" key="1">
    <citation type="submission" date="2021-03" db="EMBL/GenBank/DDBJ databases">
        <authorList>
            <consortium name="DOE Joint Genome Institute"/>
            <person name="Ahrendt S."/>
            <person name="Looney B.P."/>
            <person name="Miyauchi S."/>
            <person name="Morin E."/>
            <person name="Drula E."/>
            <person name="Courty P.E."/>
            <person name="Chicoki N."/>
            <person name="Fauchery L."/>
            <person name="Kohler A."/>
            <person name="Kuo A."/>
            <person name="Labutti K."/>
            <person name="Pangilinan J."/>
            <person name="Lipzen A."/>
            <person name="Riley R."/>
            <person name="Andreopoulos W."/>
            <person name="He G."/>
            <person name="Johnson J."/>
            <person name="Barry K.W."/>
            <person name="Grigoriev I.V."/>
            <person name="Nagy L."/>
            <person name="Hibbett D."/>
            <person name="Henrissat B."/>
            <person name="Matheny P.B."/>
            <person name="Labbe J."/>
            <person name="Martin F."/>
        </authorList>
    </citation>
    <scope>NUCLEOTIDE SEQUENCE</scope>
    <source>
        <strain evidence="1">HHB10654</strain>
    </source>
</reference>
<protein>
    <submittedName>
        <fullName evidence="1">PEBP-like protein</fullName>
    </submittedName>
</protein>
<proteinExistence type="predicted"/>
<dbReference type="EMBL" id="MU277204">
    <property type="protein sequence ID" value="KAI0063088.1"/>
    <property type="molecule type" value="Genomic_DNA"/>
</dbReference>
<accession>A0ACB8T2W8</accession>
<name>A0ACB8T2W8_9AGAM</name>
<gene>
    <name evidence="1" type="ORF">BV25DRAFT_1824632</name>
</gene>
<evidence type="ECO:0000313" key="2">
    <source>
        <dbReference type="Proteomes" id="UP000814140"/>
    </source>
</evidence>
<dbReference type="Proteomes" id="UP000814140">
    <property type="component" value="Unassembled WGS sequence"/>
</dbReference>
<comment type="caution">
    <text evidence="1">The sequence shown here is derived from an EMBL/GenBank/DDBJ whole genome shotgun (WGS) entry which is preliminary data.</text>
</comment>